<evidence type="ECO:0000313" key="1">
    <source>
        <dbReference type="EMBL" id="GAA0185046.1"/>
    </source>
</evidence>
<protein>
    <submittedName>
        <fullName evidence="1">Uncharacterized protein</fullName>
    </submittedName>
</protein>
<evidence type="ECO:0000313" key="2">
    <source>
        <dbReference type="Proteomes" id="UP001454036"/>
    </source>
</evidence>
<organism evidence="1 2">
    <name type="scientific">Lithospermum erythrorhizon</name>
    <name type="common">Purple gromwell</name>
    <name type="synonym">Lithospermum officinale var. erythrorhizon</name>
    <dbReference type="NCBI Taxonomy" id="34254"/>
    <lineage>
        <taxon>Eukaryota</taxon>
        <taxon>Viridiplantae</taxon>
        <taxon>Streptophyta</taxon>
        <taxon>Embryophyta</taxon>
        <taxon>Tracheophyta</taxon>
        <taxon>Spermatophyta</taxon>
        <taxon>Magnoliopsida</taxon>
        <taxon>eudicotyledons</taxon>
        <taxon>Gunneridae</taxon>
        <taxon>Pentapetalae</taxon>
        <taxon>asterids</taxon>
        <taxon>lamiids</taxon>
        <taxon>Boraginales</taxon>
        <taxon>Boraginaceae</taxon>
        <taxon>Boraginoideae</taxon>
        <taxon>Lithospermeae</taxon>
        <taxon>Lithospermum</taxon>
    </lineage>
</organism>
<reference evidence="1 2" key="1">
    <citation type="submission" date="2024-01" db="EMBL/GenBank/DDBJ databases">
        <title>The complete chloroplast genome sequence of Lithospermum erythrorhizon: insights into the phylogenetic relationship among Boraginaceae species and the maternal lineages of purple gromwells.</title>
        <authorList>
            <person name="Okada T."/>
            <person name="Watanabe K."/>
        </authorList>
    </citation>
    <scope>NUCLEOTIDE SEQUENCE [LARGE SCALE GENOMIC DNA]</scope>
</reference>
<dbReference type="AlphaFoldDB" id="A0AAV3RTJ8"/>
<gene>
    <name evidence="1" type="ORF">LIER_32334</name>
</gene>
<comment type="caution">
    <text evidence="1">The sequence shown here is derived from an EMBL/GenBank/DDBJ whole genome shotgun (WGS) entry which is preliminary data.</text>
</comment>
<name>A0AAV3RTJ8_LITER</name>
<accession>A0AAV3RTJ8</accession>
<keyword evidence="2" id="KW-1185">Reference proteome</keyword>
<proteinExistence type="predicted"/>
<sequence>MDADNEKLNIGITPDFHPKLEVKLKGLRTTRTGSNLEISTSQYFRSVFSLATSLMEIIFIGLRLAYNKQLHSIFLMTDGLFLQVWFNIYKNLMADEGWRQDMEIGLDEVCNILWYPTDLGCFKNIEDINLKTVV</sequence>
<dbReference type="Proteomes" id="UP001454036">
    <property type="component" value="Unassembled WGS sequence"/>
</dbReference>
<dbReference type="EMBL" id="BAABME010012376">
    <property type="protein sequence ID" value="GAA0185046.1"/>
    <property type="molecule type" value="Genomic_DNA"/>
</dbReference>